<evidence type="ECO:0000256" key="4">
    <source>
        <dbReference type="ARBA" id="ARBA00023002"/>
    </source>
</evidence>
<reference evidence="9 10" key="1">
    <citation type="submission" date="2018-12" db="EMBL/GenBank/DDBJ databases">
        <authorList>
            <person name="Chong R.A."/>
        </authorList>
    </citation>
    <scope>NUCLEOTIDE SEQUENCE [LARGE SCALE GENOMIC DNA]</scope>
    <source>
        <strain evidence="9 10">Ane</strain>
    </source>
</reference>
<keyword evidence="5 6" id="KW-0520">NAD</keyword>
<dbReference type="InterPro" id="IPR013131">
    <property type="entry name" value="Mannitol_DH_N"/>
</dbReference>
<dbReference type="Gene3D" id="3.40.50.720">
    <property type="entry name" value="NAD(P)-binding Rossmann-like Domain"/>
    <property type="match status" value="1"/>
</dbReference>
<evidence type="ECO:0000256" key="2">
    <source>
        <dbReference type="ARBA" id="ARBA00012939"/>
    </source>
</evidence>
<dbReference type="GO" id="GO:0005829">
    <property type="term" value="C:cytosol"/>
    <property type="evidence" value="ECO:0007669"/>
    <property type="project" value="TreeGrafter"/>
</dbReference>
<dbReference type="PRINTS" id="PR00084">
    <property type="entry name" value="MTLDHDRGNASE"/>
</dbReference>
<feature type="binding site" evidence="6">
    <location>
        <begin position="3"/>
        <end position="14"/>
    </location>
    <ligand>
        <name>NAD(+)</name>
        <dbReference type="ChEBI" id="CHEBI:57540"/>
    </ligand>
</feature>
<dbReference type="InterPro" id="IPR013118">
    <property type="entry name" value="Mannitol_DH_C"/>
</dbReference>
<comment type="similarity">
    <text evidence="1 6">Belongs to the mannitol dehydrogenase family.</text>
</comment>
<accession>A0A4D6XU56</accession>
<dbReference type="Proteomes" id="UP000298791">
    <property type="component" value="Chromosome"/>
</dbReference>
<dbReference type="SUPFAM" id="SSF48179">
    <property type="entry name" value="6-phosphogluconate dehydrogenase C-terminal domain-like"/>
    <property type="match status" value="1"/>
</dbReference>
<feature type="domain" description="Mannitol dehydrogenase N-terminal" evidence="7">
    <location>
        <begin position="1"/>
        <end position="197"/>
    </location>
</feature>
<dbReference type="InterPro" id="IPR013328">
    <property type="entry name" value="6PGD_dom2"/>
</dbReference>
<sequence length="397" mass="45665">MKVLHFGAGNIGRGFIGKIILYSGFDLIFADINQNIIDALNYYKKYKIKLVGYNYEKIINIDNFSAINLNDPNILNIISDVNLITTSIGASSLDKIASILAKGIILRIKLKSTTPLNIIACENKIQASSYLRTIVFKKIPLKYYKYFDQYIGFIDCSIDTIIPSICSFEKNKLSLIAENFQEWIVDKNQFKGIIPNIIDMTISDNLRSFIDRKILTLNTGHAITAYLGWIRQYKTIYESIKDHNIKSIVKGAMKESGLTLIKKYKFDKKIHFSYINKILIRFENYVLLDKVERIARNPVQKLSQNERLIKPLLLAKKYNFPYCNLIKGIAAALHYKNENDSESVKISNLIKTLGIKKTLFEISNLQMDSYEMNLIISEYLLINKIFSKKSPIKFNID</sequence>
<evidence type="ECO:0000256" key="5">
    <source>
        <dbReference type="ARBA" id="ARBA00023027"/>
    </source>
</evidence>
<dbReference type="InterPro" id="IPR023028">
    <property type="entry name" value="Mannitol_1_phos_5_DH"/>
</dbReference>
<dbReference type="OrthoDB" id="271711at2"/>
<dbReference type="GO" id="GO:0019592">
    <property type="term" value="P:mannitol catabolic process"/>
    <property type="evidence" value="ECO:0007669"/>
    <property type="project" value="TreeGrafter"/>
</dbReference>
<evidence type="ECO:0000259" key="8">
    <source>
        <dbReference type="Pfam" id="PF08125"/>
    </source>
</evidence>
<evidence type="ECO:0000259" key="7">
    <source>
        <dbReference type="Pfam" id="PF01232"/>
    </source>
</evidence>
<dbReference type="InterPro" id="IPR000669">
    <property type="entry name" value="Mannitol_DH"/>
</dbReference>
<dbReference type="Gene3D" id="1.10.1040.10">
    <property type="entry name" value="N-(1-d-carboxylethyl)-l-norvaline Dehydrogenase, domain 2"/>
    <property type="match status" value="1"/>
</dbReference>
<protein>
    <recommendedName>
        <fullName evidence="3 6">Mannitol-1-phosphate 5-dehydrogenase</fullName>
        <ecNumber evidence="2 6">1.1.1.17</ecNumber>
    </recommendedName>
</protein>
<dbReference type="PANTHER" id="PTHR30524">
    <property type="entry name" value="MANNITOL-1-PHOSPHATE 5-DEHYDROGENASE"/>
    <property type="match status" value="1"/>
</dbReference>
<dbReference type="RefSeq" id="WP_158367141.1">
    <property type="nucleotide sequence ID" value="NZ_CP034885.1"/>
</dbReference>
<dbReference type="NCBIfam" id="NF002650">
    <property type="entry name" value="PRK02318.2-2"/>
    <property type="match status" value="1"/>
</dbReference>
<evidence type="ECO:0000256" key="3">
    <source>
        <dbReference type="ARBA" id="ARBA00016219"/>
    </source>
</evidence>
<organism evidence="9 10">
    <name type="scientific">Buchnera aphidicola</name>
    <name type="common">Aphis nerii</name>
    <dbReference type="NCBI Taxonomy" id="1241835"/>
    <lineage>
        <taxon>Bacteria</taxon>
        <taxon>Pseudomonadati</taxon>
        <taxon>Pseudomonadota</taxon>
        <taxon>Gammaproteobacteria</taxon>
        <taxon>Enterobacterales</taxon>
        <taxon>Erwiniaceae</taxon>
        <taxon>Buchnera</taxon>
    </lineage>
</organism>
<evidence type="ECO:0000256" key="6">
    <source>
        <dbReference type="HAMAP-Rule" id="MF_00196"/>
    </source>
</evidence>
<dbReference type="NCBIfam" id="NF002652">
    <property type="entry name" value="PRK02318.2-5"/>
    <property type="match status" value="1"/>
</dbReference>
<dbReference type="NCBIfam" id="NF002646">
    <property type="entry name" value="PRK02318.1-2"/>
    <property type="match status" value="1"/>
</dbReference>
<proteinExistence type="inferred from homology"/>
<gene>
    <name evidence="6" type="primary">mtlD</name>
    <name evidence="9" type="ORF">D9V64_02910</name>
</gene>
<comment type="catalytic activity">
    <reaction evidence="6">
        <text>D-mannitol 1-phosphate + NAD(+) = beta-D-fructose 6-phosphate + NADH + H(+)</text>
        <dbReference type="Rhea" id="RHEA:19661"/>
        <dbReference type="ChEBI" id="CHEBI:15378"/>
        <dbReference type="ChEBI" id="CHEBI:57540"/>
        <dbReference type="ChEBI" id="CHEBI:57634"/>
        <dbReference type="ChEBI" id="CHEBI:57945"/>
        <dbReference type="ChEBI" id="CHEBI:61381"/>
        <dbReference type="EC" id="1.1.1.17"/>
    </reaction>
</comment>
<dbReference type="GO" id="GO:0008926">
    <property type="term" value="F:mannitol-1-phosphate 5-dehydrogenase activity"/>
    <property type="evidence" value="ECO:0007669"/>
    <property type="project" value="UniProtKB-UniRule"/>
</dbReference>
<dbReference type="SUPFAM" id="SSF51735">
    <property type="entry name" value="NAD(P)-binding Rossmann-fold domains"/>
    <property type="match status" value="1"/>
</dbReference>
<dbReference type="HAMAP" id="MF_00196">
    <property type="entry name" value="Mannitol_dehydrog"/>
    <property type="match status" value="1"/>
</dbReference>
<evidence type="ECO:0000313" key="9">
    <source>
        <dbReference type="EMBL" id="QCI19079.1"/>
    </source>
</evidence>
<name>A0A4D6XU56_9GAMM</name>
<dbReference type="Pfam" id="PF08125">
    <property type="entry name" value="Mannitol_dh_C"/>
    <property type="match status" value="1"/>
</dbReference>
<dbReference type="Pfam" id="PF01232">
    <property type="entry name" value="Mannitol_dh"/>
    <property type="match status" value="1"/>
</dbReference>
<evidence type="ECO:0000256" key="1">
    <source>
        <dbReference type="ARBA" id="ARBA00006541"/>
    </source>
</evidence>
<evidence type="ECO:0000313" key="10">
    <source>
        <dbReference type="Proteomes" id="UP000298791"/>
    </source>
</evidence>
<feature type="domain" description="Mannitol dehydrogenase C-terminal" evidence="8">
    <location>
        <begin position="205"/>
        <end position="346"/>
    </location>
</feature>
<reference evidence="9 10" key="2">
    <citation type="submission" date="2019-05" db="EMBL/GenBank/DDBJ databases">
        <title>Genome evolution of the obligate endosymbiont Buchnera aphidicola.</title>
        <authorList>
            <person name="Moran N.A."/>
        </authorList>
    </citation>
    <scope>NUCLEOTIDE SEQUENCE [LARGE SCALE GENOMIC DNA]</scope>
    <source>
        <strain evidence="9 10">Ane</strain>
    </source>
</reference>
<dbReference type="EC" id="1.1.1.17" evidence="2 6"/>
<dbReference type="InterPro" id="IPR008927">
    <property type="entry name" value="6-PGluconate_DH-like_C_sf"/>
</dbReference>
<keyword evidence="4 6" id="KW-0560">Oxidoreductase</keyword>
<dbReference type="AlphaFoldDB" id="A0A4D6XU56"/>
<dbReference type="EMBL" id="CP034885">
    <property type="protein sequence ID" value="QCI19079.1"/>
    <property type="molecule type" value="Genomic_DNA"/>
</dbReference>
<dbReference type="InterPro" id="IPR036291">
    <property type="entry name" value="NAD(P)-bd_dom_sf"/>
</dbReference>
<dbReference type="PANTHER" id="PTHR30524:SF0">
    <property type="entry name" value="ALTRONATE OXIDOREDUCTASE-RELATED"/>
    <property type="match status" value="1"/>
</dbReference>